<dbReference type="PANTHER" id="PTHR47997">
    <property type="entry name" value="MYB DOMAIN PROTEIN 55"/>
    <property type="match status" value="1"/>
</dbReference>
<feature type="domain" description="Myb-like" evidence="7">
    <location>
        <begin position="8"/>
        <end position="60"/>
    </location>
</feature>
<dbReference type="InterPro" id="IPR051953">
    <property type="entry name" value="Plant_SW-associated_TFs"/>
</dbReference>
<keyword evidence="5" id="KW-0804">Transcription</keyword>
<dbReference type="GO" id="GO:0003677">
    <property type="term" value="F:DNA binding"/>
    <property type="evidence" value="ECO:0007669"/>
    <property type="project" value="UniProtKB-KW"/>
</dbReference>
<dbReference type="Gene3D" id="1.10.10.60">
    <property type="entry name" value="Homeodomain-like"/>
    <property type="match status" value="2"/>
</dbReference>
<dbReference type="SMART" id="SM00717">
    <property type="entry name" value="SANT"/>
    <property type="match status" value="2"/>
</dbReference>
<dbReference type="GO" id="GO:0005634">
    <property type="term" value="C:nucleus"/>
    <property type="evidence" value="ECO:0007669"/>
    <property type="project" value="UniProtKB-SubCell"/>
</dbReference>
<feature type="domain" description="HTH myb-type" evidence="8">
    <location>
        <begin position="61"/>
        <end position="115"/>
    </location>
</feature>
<feature type="domain" description="HTH myb-type" evidence="8">
    <location>
        <begin position="8"/>
        <end position="60"/>
    </location>
</feature>
<reference evidence="9 10" key="1">
    <citation type="submission" date="2024-01" db="EMBL/GenBank/DDBJ databases">
        <title>The complete chloroplast genome sequence of Lithospermum erythrorhizon: insights into the phylogenetic relationship among Boraginaceae species and the maternal lineages of purple gromwells.</title>
        <authorList>
            <person name="Okada T."/>
            <person name="Watanabe K."/>
        </authorList>
    </citation>
    <scope>NUCLEOTIDE SEQUENCE [LARGE SCALE GENOMIC DNA]</scope>
</reference>
<dbReference type="EMBL" id="BAABME010026719">
    <property type="protein sequence ID" value="GAA0174386.1"/>
    <property type="molecule type" value="Genomic_DNA"/>
</dbReference>
<dbReference type="InterPro" id="IPR017930">
    <property type="entry name" value="Myb_dom"/>
</dbReference>
<keyword evidence="4" id="KW-0238">DNA-binding</keyword>
<evidence type="ECO:0000256" key="5">
    <source>
        <dbReference type="ARBA" id="ARBA00023163"/>
    </source>
</evidence>
<dbReference type="SUPFAM" id="SSF46689">
    <property type="entry name" value="Homeodomain-like"/>
    <property type="match status" value="1"/>
</dbReference>
<sequence>MVHHCCTKQKVRRGLWSPEEDDKLVKCIQTHGLACWSSVPKLSGLQRCGKSCRLRWINYLRPDLKKGSFTEEEERTIIDVHRILGNKWAQIAKHLPRRTDNEVKNFWNSCIKKKLIAQGLDPETHNLLSPNKNKLKSSNNIAIKNKKFYPEDTHEVFTIETSRTSMNFASIVKMKESPPTHFQEFVPLSQFEHNQENHPNPAMLIDELQHCSMTEMENTILDPIPISKFGYMDDDFFVSTSHFGTIPEVPLKQQQVQTIESTHEQQQIMYRVQGTGGFQETGTTYLEDSNFNLDFVESSLDFPHGIF</sequence>
<dbReference type="InterPro" id="IPR009057">
    <property type="entry name" value="Homeodomain-like_sf"/>
</dbReference>
<keyword evidence="3" id="KW-0805">Transcription regulation</keyword>
<proteinExistence type="predicted"/>
<organism evidence="9 10">
    <name type="scientific">Lithospermum erythrorhizon</name>
    <name type="common">Purple gromwell</name>
    <name type="synonym">Lithospermum officinale var. erythrorhizon</name>
    <dbReference type="NCBI Taxonomy" id="34254"/>
    <lineage>
        <taxon>Eukaryota</taxon>
        <taxon>Viridiplantae</taxon>
        <taxon>Streptophyta</taxon>
        <taxon>Embryophyta</taxon>
        <taxon>Tracheophyta</taxon>
        <taxon>Spermatophyta</taxon>
        <taxon>Magnoliopsida</taxon>
        <taxon>eudicotyledons</taxon>
        <taxon>Gunneridae</taxon>
        <taxon>Pentapetalae</taxon>
        <taxon>asterids</taxon>
        <taxon>lamiids</taxon>
        <taxon>Boraginales</taxon>
        <taxon>Boraginaceae</taxon>
        <taxon>Boraginoideae</taxon>
        <taxon>Lithospermeae</taxon>
        <taxon>Lithospermum</taxon>
    </lineage>
</organism>
<evidence type="ECO:0000256" key="3">
    <source>
        <dbReference type="ARBA" id="ARBA00023015"/>
    </source>
</evidence>
<dbReference type="InterPro" id="IPR001005">
    <property type="entry name" value="SANT/Myb"/>
</dbReference>
<evidence type="ECO:0000256" key="1">
    <source>
        <dbReference type="ARBA" id="ARBA00004123"/>
    </source>
</evidence>
<protein>
    <submittedName>
        <fullName evidence="9">Uncharacterized protein</fullName>
    </submittedName>
</protein>
<feature type="domain" description="Myb-like" evidence="7">
    <location>
        <begin position="61"/>
        <end position="111"/>
    </location>
</feature>
<accession>A0AAV3RFC0</accession>
<evidence type="ECO:0000313" key="9">
    <source>
        <dbReference type="EMBL" id="GAA0174386.1"/>
    </source>
</evidence>
<keyword evidence="6" id="KW-0539">Nucleus</keyword>
<dbReference type="AlphaFoldDB" id="A0AAV3RFC0"/>
<evidence type="ECO:0000256" key="2">
    <source>
        <dbReference type="ARBA" id="ARBA00022737"/>
    </source>
</evidence>
<dbReference type="CDD" id="cd00167">
    <property type="entry name" value="SANT"/>
    <property type="match status" value="2"/>
</dbReference>
<comment type="caution">
    <text evidence="9">The sequence shown here is derived from an EMBL/GenBank/DDBJ whole genome shotgun (WGS) entry which is preliminary data.</text>
</comment>
<dbReference type="Proteomes" id="UP001454036">
    <property type="component" value="Unassembled WGS sequence"/>
</dbReference>
<evidence type="ECO:0000259" key="7">
    <source>
        <dbReference type="PROSITE" id="PS50090"/>
    </source>
</evidence>
<evidence type="ECO:0000313" key="10">
    <source>
        <dbReference type="Proteomes" id="UP001454036"/>
    </source>
</evidence>
<gene>
    <name evidence="9" type="ORF">LIER_41715</name>
</gene>
<keyword evidence="2" id="KW-0677">Repeat</keyword>
<dbReference type="PANTHER" id="PTHR47997:SF76">
    <property type="entry name" value="OS07G0497500 PROTEIN"/>
    <property type="match status" value="1"/>
</dbReference>
<evidence type="ECO:0000256" key="6">
    <source>
        <dbReference type="ARBA" id="ARBA00023242"/>
    </source>
</evidence>
<keyword evidence="10" id="KW-1185">Reference proteome</keyword>
<dbReference type="PROSITE" id="PS51294">
    <property type="entry name" value="HTH_MYB"/>
    <property type="match status" value="2"/>
</dbReference>
<name>A0AAV3RFC0_LITER</name>
<evidence type="ECO:0000259" key="8">
    <source>
        <dbReference type="PROSITE" id="PS51294"/>
    </source>
</evidence>
<dbReference type="FunFam" id="1.10.10.60:FF:000140">
    <property type="entry name" value="Myb transcription factor"/>
    <property type="match status" value="1"/>
</dbReference>
<comment type="subcellular location">
    <subcellularLocation>
        <location evidence="1">Nucleus</location>
    </subcellularLocation>
</comment>
<dbReference type="FunFam" id="1.10.10.60:FF:000158">
    <property type="entry name" value="MYB transcription factor"/>
    <property type="match status" value="1"/>
</dbReference>
<evidence type="ECO:0000256" key="4">
    <source>
        <dbReference type="ARBA" id="ARBA00023125"/>
    </source>
</evidence>
<dbReference type="Pfam" id="PF00249">
    <property type="entry name" value="Myb_DNA-binding"/>
    <property type="match status" value="2"/>
</dbReference>
<dbReference type="PROSITE" id="PS50090">
    <property type="entry name" value="MYB_LIKE"/>
    <property type="match status" value="2"/>
</dbReference>